<comment type="caution">
    <text evidence="2">The sequence shown here is derived from an EMBL/GenBank/DDBJ whole genome shotgun (WGS) entry which is preliminary data.</text>
</comment>
<organism evidence="2 3">
    <name type="scientific">Mycena maculata</name>
    <dbReference type="NCBI Taxonomy" id="230809"/>
    <lineage>
        <taxon>Eukaryota</taxon>
        <taxon>Fungi</taxon>
        <taxon>Dikarya</taxon>
        <taxon>Basidiomycota</taxon>
        <taxon>Agaricomycotina</taxon>
        <taxon>Agaricomycetes</taxon>
        <taxon>Agaricomycetidae</taxon>
        <taxon>Agaricales</taxon>
        <taxon>Marasmiineae</taxon>
        <taxon>Mycenaceae</taxon>
        <taxon>Mycena</taxon>
    </lineage>
</organism>
<dbReference type="PROSITE" id="PS50097">
    <property type="entry name" value="BTB"/>
    <property type="match status" value="1"/>
</dbReference>
<proteinExistence type="predicted"/>
<dbReference type="InterPro" id="IPR011333">
    <property type="entry name" value="SKP1/BTB/POZ_sf"/>
</dbReference>
<name>A0AAD7I2H0_9AGAR</name>
<sequence>MEVEITYTHSSDVWFDDGSLIIEAAGVLYRISRSVLAERSPIFKDTLSIPQPTDSETIDGCPVVHLYDSPEDVTPFLRAIFNSGFFMPYPAPTEFRILAGILRLSHKYEVDYLRRRALVHLSSAYSTQLPDLDATIEGDAVAWIRPSWTEDRISVHVAAIGLARQVDAPWILPYAFYRAATIETSGAVQEILSSQLPAAQGWVTVLSRDDQTSFLKGYFAQSRCTITDILRFLYHPFMVEGCFSPQVCNLARLRALEGLREELAIPTNPLYTWVEEDWQTVNVCAVCLTSLRVAHRDARQAFWDNLPNIYDLPGWEELEQCKKAAIGDDLFS</sequence>
<dbReference type="EMBL" id="JARJLG010000167">
    <property type="protein sequence ID" value="KAJ7733565.1"/>
    <property type="molecule type" value="Genomic_DNA"/>
</dbReference>
<evidence type="ECO:0000313" key="3">
    <source>
        <dbReference type="Proteomes" id="UP001215280"/>
    </source>
</evidence>
<dbReference type="InterPro" id="IPR000210">
    <property type="entry name" value="BTB/POZ_dom"/>
</dbReference>
<dbReference type="AlphaFoldDB" id="A0AAD7I2H0"/>
<protein>
    <recommendedName>
        <fullName evidence="1">BTB domain-containing protein</fullName>
    </recommendedName>
</protein>
<evidence type="ECO:0000259" key="1">
    <source>
        <dbReference type="PROSITE" id="PS50097"/>
    </source>
</evidence>
<reference evidence="2" key="1">
    <citation type="submission" date="2023-03" db="EMBL/GenBank/DDBJ databases">
        <title>Massive genome expansion in bonnet fungi (Mycena s.s.) driven by repeated elements and novel gene families across ecological guilds.</title>
        <authorList>
            <consortium name="Lawrence Berkeley National Laboratory"/>
            <person name="Harder C.B."/>
            <person name="Miyauchi S."/>
            <person name="Viragh M."/>
            <person name="Kuo A."/>
            <person name="Thoen E."/>
            <person name="Andreopoulos B."/>
            <person name="Lu D."/>
            <person name="Skrede I."/>
            <person name="Drula E."/>
            <person name="Henrissat B."/>
            <person name="Morin E."/>
            <person name="Kohler A."/>
            <person name="Barry K."/>
            <person name="LaButti K."/>
            <person name="Morin E."/>
            <person name="Salamov A."/>
            <person name="Lipzen A."/>
            <person name="Mereny Z."/>
            <person name="Hegedus B."/>
            <person name="Baldrian P."/>
            <person name="Stursova M."/>
            <person name="Weitz H."/>
            <person name="Taylor A."/>
            <person name="Grigoriev I.V."/>
            <person name="Nagy L.G."/>
            <person name="Martin F."/>
            <person name="Kauserud H."/>
        </authorList>
    </citation>
    <scope>NUCLEOTIDE SEQUENCE</scope>
    <source>
        <strain evidence="2">CBHHK188m</strain>
    </source>
</reference>
<dbReference type="Gene3D" id="3.30.710.10">
    <property type="entry name" value="Potassium Channel Kv1.1, Chain A"/>
    <property type="match status" value="1"/>
</dbReference>
<dbReference type="Proteomes" id="UP001215280">
    <property type="component" value="Unassembled WGS sequence"/>
</dbReference>
<evidence type="ECO:0000313" key="2">
    <source>
        <dbReference type="EMBL" id="KAJ7733565.1"/>
    </source>
</evidence>
<feature type="domain" description="BTB" evidence="1">
    <location>
        <begin position="16"/>
        <end position="89"/>
    </location>
</feature>
<accession>A0AAD7I2H0</accession>
<keyword evidence="3" id="KW-1185">Reference proteome</keyword>
<gene>
    <name evidence="2" type="ORF">DFH07DRAFT_894182</name>
</gene>